<sequence length="117" mass="13658">MKKLIFILLAFAISCCKQNLKKKETLIGTWEVVYATEIETGENNWPEDDQKHVVVFKPDSVYVDSHIEYAWSIEGDSIVLDKYNAVYIKKLTNNELIVIYEFFGEIELKLKKTSNNY</sequence>
<dbReference type="PROSITE" id="PS51257">
    <property type="entry name" value="PROKAR_LIPOPROTEIN"/>
    <property type="match status" value="1"/>
</dbReference>
<gene>
    <name evidence="1" type="ORF">ACFQ0I_06870</name>
</gene>
<name>A0ABW3BQR9_9FLAO</name>
<organism evidence="1 2">
    <name type="scientific">Mariniflexile aquimaris</name>
    <dbReference type="NCBI Taxonomy" id="881009"/>
    <lineage>
        <taxon>Bacteria</taxon>
        <taxon>Pseudomonadati</taxon>
        <taxon>Bacteroidota</taxon>
        <taxon>Flavobacteriia</taxon>
        <taxon>Flavobacteriales</taxon>
        <taxon>Flavobacteriaceae</taxon>
        <taxon>Mariniflexile</taxon>
    </lineage>
</organism>
<comment type="caution">
    <text evidence="1">The sequence shown here is derived from an EMBL/GenBank/DDBJ whole genome shotgun (WGS) entry which is preliminary data.</text>
</comment>
<evidence type="ECO:0000313" key="1">
    <source>
        <dbReference type="EMBL" id="MFD0835474.1"/>
    </source>
</evidence>
<reference evidence="2" key="1">
    <citation type="journal article" date="2019" name="Int. J. Syst. Evol. Microbiol.">
        <title>The Global Catalogue of Microorganisms (GCM) 10K type strain sequencing project: providing services to taxonomists for standard genome sequencing and annotation.</title>
        <authorList>
            <consortium name="The Broad Institute Genomics Platform"/>
            <consortium name="The Broad Institute Genome Sequencing Center for Infectious Disease"/>
            <person name="Wu L."/>
            <person name="Ma J."/>
        </authorList>
    </citation>
    <scope>NUCLEOTIDE SEQUENCE [LARGE SCALE GENOMIC DNA]</scope>
    <source>
        <strain evidence="2">CCUG 60529</strain>
    </source>
</reference>
<dbReference type="RefSeq" id="WP_379940663.1">
    <property type="nucleotide sequence ID" value="NZ_JBHTIB010000008.1"/>
</dbReference>
<protein>
    <submittedName>
        <fullName evidence="1">Lipocalin family protein</fullName>
    </submittedName>
</protein>
<evidence type="ECO:0000313" key="2">
    <source>
        <dbReference type="Proteomes" id="UP001597011"/>
    </source>
</evidence>
<proteinExistence type="predicted"/>
<keyword evidence="2" id="KW-1185">Reference proteome</keyword>
<dbReference type="EMBL" id="JBHTIB010000008">
    <property type="protein sequence ID" value="MFD0835474.1"/>
    <property type="molecule type" value="Genomic_DNA"/>
</dbReference>
<dbReference type="Proteomes" id="UP001597011">
    <property type="component" value="Unassembled WGS sequence"/>
</dbReference>
<accession>A0ABW3BQR9</accession>